<dbReference type="SUPFAM" id="SSF53335">
    <property type="entry name" value="S-adenosyl-L-methionine-dependent methyltransferases"/>
    <property type="match status" value="1"/>
</dbReference>
<evidence type="ECO:0000313" key="5">
    <source>
        <dbReference type="Proteomes" id="UP001418796"/>
    </source>
</evidence>
<dbReference type="Gene3D" id="2.20.25.110">
    <property type="entry name" value="S-adenosyl-L-methionine-dependent methyltransferases"/>
    <property type="match status" value="1"/>
</dbReference>
<dbReference type="PANTHER" id="PTHR43861:SF1">
    <property type="entry name" value="TRANS-ACONITATE 2-METHYLTRANSFERASE"/>
    <property type="match status" value="1"/>
</dbReference>
<evidence type="ECO:0000256" key="1">
    <source>
        <dbReference type="ARBA" id="ARBA00022603"/>
    </source>
</evidence>
<dbReference type="GO" id="GO:0032259">
    <property type="term" value="P:methylation"/>
    <property type="evidence" value="ECO:0007669"/>
    <property type="project" value="UniProtKB-KW"/>
</dbReference>
<evidence type="ECO:0000259" key="3">
    <source>
        <dbReference type="Pfam" id="PF13649"/>
    </source>
</evidence>
<dbReference type="Gene3D" id="3.40.50.150">
    <property type="entry name" value="Vaccinia Virus protein VP39"/>
    <property type="match status" value="1"/>
</dbReference>
<dbReference type="EMBL" id="JBCITK010000001">
    <property type="protein sequence ID" value="MEN0641903.1"/>
    <property type="molecule type" value="Genomic_DNA"/>
</dbReference>
<keyword evidence="2 4" id="KW-0808">Transferase</keyword>
<dbReference type="InterPro" id="IPR041698">
    <property type="entry name" value="Methyltransf_25"/>
</dbReference>
<name>A0ABU9VDD0_9BACI</name>
<evidence type="ECO:0000313" key="4">
    <source>
        <dbReference type="EMBL" id="MEN0641903.1"/>
    </source>
</evidence>
<protein>
    <submittedName>
        <fullName evidence="4">Class I SAM-dependent methyltransferase</fullName>
        <ecNumber evidence="4">2.1.1.-</ecNumber>
    </submittedName>
</protein>
<comment type="caution">
    <text evidence="4">The sequence shown here is derived from an EMBL/GenBank/DDBJ whole genome shotgun (WGS) entry which is preliminary data.</text>
</comment>
<gene>
    <name evidence="4" type="ORF">MKY91_01855</name>
</gene>
<dbReference type="GO" id="GO:0008168">
    <property type="term" value="F:methyltransferase activity"/>
    <property type="evidence" value="ECO:0007669"/>
    <property type="project" value="UniProtKB-KW"/>
</dbReference>
<dbReference type="PANTHER" id="PTHR43861">
    <property type="entry name" value="TRANS-ACONITATE 2-METHYLTRANSFERASE-RELATED"/>
    <property type="match status" value="1"/>
</dbReference>
<organism evidence="4 5">
    <name type="scientific">Alkalicoccobacillus gibsonii</name>
    <dbReference type="NCBI Taxonomy" id="79881"/>
    <lineage>
        <taxon>Bacteria</taxon>
        <taxon>Bacillati</taxon>
        <taxon>Bacillota</taxon>
        <taxon>Bacilli</taxon>
        <taxon>Bacillales</taxon>
        <taxon>Bacillaceae</taxon>
        <taxon>Alkalicoccobacillus</taxon>
    </lineage>
</organism>
<dbReference type="Proteomes" id="UP001418796">
    <property type="component" value="Unassembled WGS sequence"/>
</dbReference>
<reference evidence="4 5" key="1">
    <citation type="submission" date="2024-03" db="EMBL/GenBank/DDBJ databases">
        <title>Bacilli Hybrid Assemblies.</title>
        <authorList>
            <person name="Kovac J."/>
        </authorList>
    </citation>
    <scope>NUCLEOTIDE SEQUENCE [LARGE SCALE GENOMIC DNA]</scope>
    <source>
        <strain evidence="4 5">FSL R7-0666</strain>
    </source>
</reference>
<accession>A0ABU9VDD0</accession>
<proteinExistence type="predicted"/>
<sequence length="254" mass="29513">MKNIFESNFQKYENPAQYDTLHESYQDDLIYIIEQAQEIHLSIIDLACGTGRLTIPMSKQGLHVIGVDLHEGMLNRARKKATVDNLQIQFEQQDCTELKLNMKSPLIFMTGNSFQHFLTNESQDKLLQSVSRHLEPGGEFVFDTRNPVLAELSIDDVSETVEVIYGKRKEVNHSETYNHSTQILHCVTETVLKEDEETLHTEKESISLRYTYPMELKRLLEAHEFELVHLYGTWKKLVFTKDSPQMIVHCRKRG</sequence>
<dbReference type="CDD" id="cd02440">
    <property type="entry name" value="AdoMet_MTases"/>
    <property type="match status" value="1"/>
</dbReference>
<dbReference type="EC" id="2.1.1.-" evidence="4"/>
<feature type="domain" description="Methyltransferase" evidence="3">
    <location>
        <begin position="43"/>
        <end position="138"/>
    </location>
</feature>
<keyword evidence="1 4" id="KW-0489">Methyltransferase</keyword>
<dbReference type="RefSeq" id="WP_343129075.1">
    <property type="nucleotide sequence ID" value="NZ_JBCITK010000001.1"/>
</dbReference>
<dbReference type="InterPro" id="IPR029063">
    <property type="entry name" value="SAM-dependent_MTases_sf"/>
</dbReference>
<dbReference type="Pfam" id="PF13649">
    <property type="entry name" value="Methyltransf_25"/>
    <property type="match status" value="1"/>
</dbReference>
<evidence type="ECO:0000256" key="2">
    <source>
        <dbReference type="ARBA" id="ARBA00022679"/>
    </source>
</evidence>
<keyword evidence="5" id="KW-1185">Reference proteome</keyword>